<feature type="domain" description="NAD-dependent epimerase/dehydratase" evidence="3">
    <location>
        <begin position="90"/>
        <end position="218"/>
    </location>
</feature>
<proteinExistence type="inferred from homology"/>
<dbReference type="InterPro" id="IPR036291">
    <property type="entry name" value="NAD(P)-bd_dom_sf"/>
</dbReference>
<dbReference type="EMBL" id="VRMN01000004">
    <property type="protein sequence ID" value="KAA8494745.1"/>
    <property type="molecule type" value="Genomic_DNA"/>
</dbReference>
<dbReference type="SUPFAM" id="SSF51735">
    <property type="entry name" value="NAD(P)-binding Rossmann-fold domains"/>
    <property type="match status" value="1"/>
</dbReference>
<evidence type="ECO:0000256" key="1">
    <source>
        <dbReference type="ARBA" id="ARBA00007637"/>
    </source>
</evidence>
<gene>
    <name evidence="4" type="ORF">FVE85_2986</name>
</gene>
<comment type="caution">
    <text evidence="4">The sequence shown here is derived from an EMBL/GenBank/DDBJ whole genome shotgun (WGS) entry which is preliminary data.</text>
</comment>
<dbReference type="OrthoDB" id="5824at2759"/>
<dbReference type="InterPro" id="IPR001509">
    <property type="entry name" value="Epimerase_deHydtase"/>
</dbReference>
<evidence type="ECO:0000313" key="4">
    <source>
        <dbReference type="EMBL" id="KAA8494745.1"/>
    </source>
</evidence>
<keyword evidence="5" id="KW-1185">Reference proteome</keyword>
<reference evidence="5" key="1">
    <citation type="journal article" date="2019" name="Nat. Commun.">
        <title>Expansion of phycobilisome linker gene families in mesophilic red algae.</title>
        <authorList>
            <person name="Lee J."/>
            <person name="Kim D."/>
            <person name="Bhattacharya D."/>
            <person name="Yoon H.S."/>
        </authorList>
    </citation>
    <scope>NUCLEOTIDE SEQUENCE [LARGE SCALE GENOMIC DNA]</scope>
    <source>
        <strain evidence="5">CCMP 1328</strain>
    </source>
</reference>
<dbReference type="Pfam" id="PF01370">
    <property type="entry name" value="Epimerase"/>
    <property type="match status" value="1"/>
</dbReference>
<evidence type="ECO:0000259" key="3">
    <source>
        <dbReference type="Pfam" id="PF01370"/>
    </source>
</evidence>
<name>A0A5J4YU27_PORPP</name>
<dbReference type="Proteomes" id="UP000324585">
    <property type="component" value="Unassembled WGS sequence"/>
</dbReference>
<protein>
    <recommendedName>
        <fullName evidence="3">NAD-dependent epimerase/dehydratase domain-containing protein</fullName>
    </recommendedName>
</protein>
<accession>A0A5J4YU27</accession>
<sequence length="309" mass="33386">MRALHADASFASVFGTCRDETKARQLSEASAGTYTKVFVFDSSSQETQAARDLELDAIVRDADLIVSAVPPLLDGLDVDPVISRYRDAIFDCACRSPSKRKCVVYLSSTSVYGDHDGAWVDESSETRPISRKAKRRLAAEAMWMSEAAKLGSAGCSVFILRLAGIYGPGRNIIASILSGRTFGTSEGSQDKPVSRIHVDDIVQSVLRISTAPMNSHDGSTVATIINVADDEPATTASVRAYAANLLQSAGFEVGTDSKSAWTSTRDATRESKRVLNSRLCSDYSVKLKYATFREGLAHVVQNMQRADPS</sequence>
<comment type="similarity">
    <text evidence="1">Belongs to the NAD(P)-dependent epimerase/dehydratase family.</text>
</comment>
<keyword evidence="2" id="KW-0520">NAD</keyword>
<dbReference type="PANTHER" id="PTHR43574">
    <property type="entry name" value="EPIMERASE-RELATED"/>
    <property type="match status" value="1"/>
</dbReference>
<organism evidence="4 5">
    <name type="scientific">Porphyridium purpureum</name>
    <name type="common">Red alga</name>
    <name type="synonym">Porphyridium cruentum</name>
    <dbReference type="NCBI Taxonomy" id="35688"/>
    <lineage>
        <taxon>Eukaryota</taxon>
        <taxon>Rhodophyta</taxon>
        <taxon>Bangiophyceae</taxon>
        <taxon>Porphyridiales</taxon>
        <taxon>Porphyridiaceae</taxon>
        <taxon>Porphyridium</taxon>
    </lineage>
</organism>
<evidence type="ECO:0000313" key="5">
    <source>
        <dbReference type="Proteomes" id="UP000324585"/>
    </source>
</evidence>
<dbReference type="Gene3D" id="3.40.50.720">
    <property type="entry name" value="NAD(P)-binding Rossmann-like Domain"/>
    <property type="match status" value="1"/>
</dbReference>
<evidence type="ECO:0000256" key="2">
    <source>
        <dbReference type="ARBA" id="ARBA00023027"/>
    </source>
</evidence>
<dbReference type="AlphaFoldDB" id="A0A5J4YU27"/>